<dbReference type="GO" id="GO:0071949">
    <property type="term" value="F:FAD binding"/>
    <property type="evidence" value="ECO:0007669"/>
    <property type="project" value="InterPro"/>
</dbReference>
<comment type="caution">
    <text evidence="7">The sequence shown here is derived from an EMBL/GenBank/DDBJ whole genome shotgun (WGS) entry which is preliminary data.</text>
</comment>
<evidence type="ECO:0000313" key="7">
    <source>
        <dbReference type="EMBL" id="RAI00109.1"/>
    </source>
</evidence>
<dbReference type="SUPFAM" id="SSF55103">
    <property type="entry name" value="FAD-linked oxidases, C-terminal domain"/>
    <property type="match status" value="1"/>
</dbReference>
<dbReference type="InterPro" id="IPR036318">
    <property type="entry name" value="FAD-bd_PCMH-like_sf"/>
</dbReference>
<dbReference type="Gene3D" id="3.30.43.10">
    <property type="entry name" value="Uridine Diphospho-n-acetylenolpyruvylglucosamine Reductase, domain 2"/>
    <property type="match status" value="1"/>
</dbReference>
<dbReference type="EMBL" id="QHHQ01000004">
    <property type="protein sequence ID" value="RAI00109.1"/>
    <property type="molecule type" value="Genomic_DNA"/>
</dbReference>
<evidence type="ECO:0000259" key="6">
    <source>
        <dbReference type="PROSITE" id="PS51387"/>
    </source>
</evidence>
<dbReference type="InterPro" id="IPR016166">
    <property type="entry name" value="FAD-bd_PCMH"/>
</dbReference>
<evidence type="ECO:0000256" key="1">
    <source>
        <dbReference type="ARBA" id="ARBA00001974"/>
    </source>
</evidence>
<keyword evidence="8" id="KW-1185">Reference proteome</keyword>
<evidence type="ECO:0000256" key="2">
    <source>
        <dbReference type="ARBA" id="ARBA00005466"/>
    </source>
</evidence>
<dbReference type="GO" id="GO:0016491">
    <property type="term" value="F:oxidoreductase activity"/>
    <property type="evidence" value="ECO:0007669"/>
    <property type="project" value="UniProtKB-KW"/>
</dbReference>
<dbReference type="PROSITE" id="PS51387">
    <property type="entry name" value="FAD_PCMH"/>
    <property type="match status" value="1"/>
</dbReference>
<dbReference type="OrthoDB" id="9775082at2"/>
<evidence type="ECO:0000313" key="8">
    <source>
        <dbReference type="Proteomes" id="UP000249590"/>
    </source>
</evidence>
<dbReference type="Gene3D" id="3.40.462.20">
    <property type="match status" value="1"/>
</dbReference>
<evidence type="ECO:0000256" key="4">
    <source>
        <dbReference type="ARBA" id="ARBA00022827"/>
    </source>
</evidence>
<dbReference type="InterPro" id="IPR006094">
    <property type="entry name" value="Oxid_FAD_bind_N"/>
</dbReference>
<keyword evidence="3" id="KW-0285">Flavoprotein</keyword>
<dbReference type="InterPro" id="IPR050416">
    <property type="entry name" value="FAD-linked_Oxidoreductase"/>
</dbReference>
<dbReference type="Pfam" id="PF08031">
    <property type="entry name" value="BBE"/>
    <property type="match status" value="1"/>
</dbReference>
<reference evidence="7 8" key="1">
    <citation type="submission" date="2018-05" db="EMBL/GenBank/DDBJ databases">
        <title>Acuticoccus sediminis sp. nov., isolated from deep-sea sediment of Indian Ocean.</title>
        <authorList>
            <person name="Liu X."/>
            <person name="Lai Q."/>
            <person name="Du Y."/>
            <person name="Sun F."/>
            <person name="Zhang X."/>
            <person name="Wang S."/>
            <person name="Shao Z."/>
        </authorList>
    </citation>
    <scope>NUCLEOTIDE SEQUENCE [LARGE SCALE GENOMIC DNA]</scope>
    <source>
        <strain evidence="7 8">PTG4-2</strain>
    </source>
</reference>
<dbReference type="InterPro" id="IPR016167">
    <property type="entry name" value="FAD-bd_PCMH_sub1"/>
</dbReference>
<feature type="domain" description="FAD-binding PCMH-type" evidence="6">
    <location>
        <begin position="33"/>
        <end position="203"/>
    </location>
</feature>
<dbReference type="PANTHER" id="PTHR42973:SF39">
    <property type="entry name" value="FAD-BINDING PCMH-TYPE DOMAIN-CONTAINING PROTEIN"/>
    <property type="match status" value="1"/>
</dbReference>
<organism evidence="7 8">
    <name type="scientific">Acuticoccus sediminis</name>
    <dbReference type="NCBI Taxonomy" id="2184697"/>
    <lineage>
        <taxon>Bacteria</taxon>
        <taxon>Pseudomonadati</taxon>
        <taxon>Pseudomonadota</taxon>
        <taxon>Alphaproteobacteria</taxon>
        <taxon>Hyphomicrobiales</taxon>
        <taxon>Amorphaceae</taxon>
        <taxon>Acuticoccus</taxon>
    </lineage>
</organism>
<keyword evidence="4" id="KW-0274">FAD</keyword>
<evidence type="ECO:0000256" key="3">
    <source>
        <dbReference type="ARBA" id="ARBA00022630"/>
    </source>
</evidence>
<accession>A0A8B2NPB1</accession>
<dbReference type="AlphaFoldDB" id="A0A8B2NPB1"/>
<proteinExistence type="inferred from homology"/>
<dbReference type="PANTHER" id="PTHR42973">
    <property type="entry name" value="BINDING OXIDOREDUCTASE, PUTATIVE (AFU_ORTHOLOGUE AFUA_1G17690)-RELATED"/>
    <property type="match status" value="1"/>
</dbReference>
<dbReference type="InterPro" id="IPR006093">
    <property type="entry name" value="Oxy_OxRdtase_FAD_BS"/>
</dbReference>
<sequence>MLQRPFALPFRGELTAPGDGGYDQRRGLYNGLIDKRPALIAHCTATADVVAALAYGREAGLPIAIRGGGHNGGGLGSCDDGLVIDLSGMKGVRVDPRARTARVAAGCLQGEVDHATHVYGLAVPSGIFSTTGISGLTLGGGTGHLSRAFGLTLDNLLEADVVLADGRIVTASEDREPDLFWALRGGGGNFGIVTSFLFRAHPVSTVFGGPVFWDIAHAGAVLRRYRDRLPAAPEALGLFFGIKTVPPVDMFPEHTRGRRVCVLIACYNGPEDEARLALAPFRRGLPDPLIDATGPIPFPSLQAMFDPLLPPGLHWYWKGDFFEALSDEVIDIHLAHAARIPTNYSLMHLYPIDGAVQRVPPRATAWSRRHARWSMVIAGIDTERENAEAITRWAKDYWADLHPHSDGGGYVNFLMGDEGADRVAATYGENYDRLRRVKAVYDPQNLFRINQNIPPAVTH</sequence>
<dbReference type="Pfam" id="PF01565">
    <property type="entry name" value="FAD_binding_4"/>
    <property type="match status" value="1"/>
</dbReference>
<dbReference type="PROSITE" id="PS00862">
    <property type="entry name" value="OX2_COVAL_FAD"/>
    <property type="match status" value="1"/>
</dbReference>
<protein>
    <submittedName>
        <fullName evidence="7">Oxidoreductase</fullName>
    </submittedName>
</protein>
<keyword evidence="5" id="KW-0560">Oxidoreductase</keyword>
<dbReference type="InterPro" id="IPR012951">
    <property type="entry name" value="BBE"/>
</dbReference>
<dbReference type="RefSeq" id="WP_111348700.1">
    <property type="nucleotide sequence ID" value="NZ_QHHQ01000004.1"/>
</dbReference>
<dbReference type="Proteomes" id="UP000249590">
    <property type="component" value="Unassembled WGS sequence"/>
</dbReference>
<name>A0A8B2NPB1_9HYPH</name>
<comment type="cofactor">
    <cofactor evidence="1">
        <name>FAD</name>
        <dbReference type="ChEBI" id="CHEBI:57692"/>
    </cofactor>
</comment>
<evidence type="ECO:0000256" key="5">
    <source>
        <dbReference type="ARBA" id="ARBA00023002"/>
    </source>
</evidence>
<gene>
    <name evidence="7" type="ORF">DLJ53_20545</name>
</gene>
<comment type="similarity">
    <text evidence="2">Belongs to the oxygen-dependent FAD-linked oxidoreductase family.</text>
</comment>
<dbReference type="SUPFAM" id="SSF56176">
    <property type="entry name" value="FAD-binding/transporter-associated domain-like"/>
    <property type="match status" value="1"/>
</dbReference>
<dbReference type="Gene3D" id="3.30.465.10">
    <property type="match status" value="1"/>
</dbReference>
<dbReference type="InterPro" id="IPR016169">
    <property type="entry name" value="FAD-bd_PCMH_sub2"/>
</dbReference>
<dbReference type="InterPro" id="IPR016164">
    <property type="entry name" value="FAD-linked_Oxase-like_C"/>
</dbReference>